<feature type="region of interest" description="Disordered" evidence="1">
    <location>
        <begin position="351"/>
        <end position="386"/>
    </location>
</feature>
<dbReference type="Pfam" id="PF05553">
    <property type="entry name" value="DUF761"/>
    <property type="match status" value="1"/>
</dbReference>
<accession>A0A8T2S587</accession>
<feature type="compositionally biased region" description="Basic and acidic residues" evidence="1">
    <location>
        <begin position="195"/>
        <end position="205"/>
    </location>
</feature>
<dbReference type="PANTHER" id="PTHR33098">
    <property type="entry name" value="COTTON FIBER (DUF761)"/>
    <property type="match status" value="1"/>
</dbReference>
<organism evidence="2 3">
    <name type="scientific">Ceratopteris richardii</name>
    <name type="common">Triangle waterfern</name>
    <dbReference type="NCBI Taxonomy" id="49495"/>
    <lineage>
        <taxon>Eukaryota</taxon>
        <taxon>Viridiplantae</taxon>
        <taxon>Streptophyta</taxon>
        <taxon>Embryophyta</taxon>
        <taxon>Tracheophyta</taxon>
        <taxon>Polypodiopsida</taxon>
        <taxon>Polypodiidae</taxon>
        <taxon>Polypodiales</taxon>
        <taxon>Pteridineae</taxon>
        <taxon>Pteridaceae</taxon>
        <taxon>Parkerioideae</taxon>
        <taxon>Ceratopteris</taxon>
    </lineage>
</organism>
<feature type="compositionally biased region" description="Polar residues" evidence="1">
    <location>
        <begin position="226"/>
        <end position="238"/>
    </location>
</feature>
<feature type="region of interest" description="Disordered" evidence="1">
    <location>
        <begin position="195"/>
        <end position="238"/>
    </location>
</feature>
<dbReference type="InterPro" id="IPR008480">
    <property type="entry name" value="DUF761_pln"/>
</dbReference>
<reference evidence="2" key="1">
    <citation type="submission" date="2021-08" db="EMBL/GenBank/DDBJ databases">
        <title>WGS assembly of Ceratopteris richardii.</title>
        <authorList>
            <person name="Marchant D.B."/>
            <person name="Chen G."/>
            <person name="Jenkins J."/>
            <person name="Shu S."/>
            <person name="Leebens-Mack J."/>
            <person name="Grimwood J."/>
            <person name="Schmutz J."/>
            <person name="Soltis P."/>
            <person name="Soltis D."/>
            <person name="Chen Z.-H."/>
        </authorList>
    </citation>
    <scope>NUCLEOTIDE SEQUENCE</scope>
    <source>
        <strain evidence="2">Whitten #5841</strain>
        <tissue evidence="2">Leaf</tissue>
    </source>
</reference>
<keyword evidence="3" id="KW-1185">Reference proteome</keyword>
<sequence length="500" mass="55860">MEVLHRCSALQSSFSLICHCRSSVAPILFVPALSLLLYIATSLKDILSKSLISLQTHTENHTACIFLLINSVIGGIFLMSKISNAENARAHSEDKKDEEKGFWSIRSDSEDYDINETKPTICHCQVMEPTSVNHGPSANVENVIRGSDEEQVLNRNDDGDHHGEEVIRGYGCQNLSKTPVAALMEEVQCMKDEPKHAGDLTEERNVSSTSEVANTVARRKNKNRTTGRLSESPDATLTSENARKYPICTEIECTGTELSCSSYPLPSIDGNGRLTGKFQMLRNNNPIPSSSLTEERRAPILTLQSEVNSSRCSHATYEGNTDNVLPMEEVWDEITAKKNAGNAMTYRAKNCQDSSDPACATEKVRDENKKRTRKKGRTMSTAKRDHSNHISCLSSFTVELNRQHPPQKNLTPLRRCDHGARHNSEARCEAPLEKRSSVNAAELQELNRRFEEFIARVNNEIRLQRLQSLAAREHSFPDTCADQHEKPNMGELPLHCLMAS</sequence>
<protein>
    <submittedName>
        <fullName evidence="2">Uncharacterized protein</fullName>
    </submittedName>
</protein>
<gene>
    <name evidence="2" type="ORF">KP509_22G008600</name>
</gene>
<evidence type="ECO:0000256" key="1">
    <source>
        <dbReference type="SAM" id="MobiDB-lite"/>
    </source>
</evidence>
<dbReference type="EMBL" id="CM035427">
    <property type="protein sequence ID" value="KAH7306380.1"/>
    <property type="molecule type" value="Genomic_DNA"/>
</dbReference>
<name>A0A8T2S587_CERRI</name>
<dbReference type="Proteomes" id="UP000825935">
    <property type="component" value="Chromosome 22"/>
</dbReference>
<dbReference type="PANTHER" id="PTHR33098:SF36">
    <property type="entry name" value="HYDROXYPROLINE-RICH GLYCOPROTEIN FAMILY PROTEIN"/>
    <property type="match status" value="1"/>
</dbReference>
<dbReference type="AlphaFoldDB" id="A0A8T2S587"/>
<evidence type="ECO:0000313" key="2">
    <source>
        <dbReference type="EMBL" id="KAH7306380.1"/>
    </source>
</evidence>
<proteinExistence type="predicted"/>
<evidence type="ECO:0000313" key="3">
    <source>
        <dbReference type="Proteomes" id="UP000825935"/>
    </source>
</evidence>
<comment type="caution">
    <text evidence="2">The sequence shown here is derived from an EMBL/GenBank/DDBJ whole genome shotgun (WGS) entry which is preliminary data.</text>
</comment>